<dbReference type="InterPro" id="IPR019096">
    <property type="entry name" value="YopX_protein"/>
</dbReference>
<evidence type="ECO:0000259" key="1">
    <source>
        <dbReference type="Pfam" id="PF09643"/>
    </source>
</evidence>
<dbReference type="InterPro" id="IPR010024">
    <property type="entry name" value="CHP16711"/>
</dbReference>
<dbReference type="Gene3D" id="2.30.30.290">
    <property type="entry name" value="YopX-like domains"/>
    <property type="match status" value="1"/>
</dbReference>
<comment type="caution">
    <text evidence="2">The sequence shown here is derived from an EMBL/GenBank/DDBJ whole genome shotgun (WGS) entry which is preliminary data.</text>
</comment>
<dbReference type="Proteomes" id="UP001260773">
    <property type="component" value="Unassembled WGS sequence"/>
</dbReference>
<dbReference type="Pfam" id="PF09643">
    <property type="entry name" value="YopX"/>
    <property type="match status" value="1"/>
</dbReference>
<protein>
    <submittedName>
        <fullName evidence="2">YopX family protein</fullName>
    </submittedName>
</protein>
<dbReference type="NCBIfam" id="TIGR01671">
    <property type="entry name" value="phage_TIGR01671"/>
    <property type="match status" value="1"/>
</dbReference>
<feature type="domain" description="YopX protein" evidence="1">
    <location>
        <begin position="30"/>
        <end position="152"/>
    </location>
</feature>
<dbReference type="AlphaFoldDB" id="A0AAW8S098"/>
<gene>
    <name evidence="2" type="ORF">P7D43_16140</name>
</gene>
<reference evidence="2" key="1">
    <citation type="submission" date="2023-03" db="EMBL/GenBank/DDBJ databases">
        <authorList>
            <person name="Shen W."/>
            <person name="Cai J."/>
        </authorList>
    </citation>
    <scope>NUCLEOTIDE SEQUENCE</scope>
    <source>
        <strain evidence="2">P33-2</strain>
    </source>
</reference>
<sequence length="155" mass="17686">MLLTRLIKGGASSSLLYNKLEMEVSNMIPKFKAWDKIDKVIREVTAIDWSLDLVEFMHGANERSFENVILLQSTGLKDKSSVEIYEGDIVSVRNHPFQKTELSGVGIEIDGDYLIGWSDHNLTWLAGDLLLYQLKPYIEVIGNIYENPELLEVQR</sequence>
<accession>A0AAW8S098</accession>
<proteinExistence type="predicted"/>
<dbReference type="EMBL" id="JARPWH010000069">
    <property type="protein sequence ID" value="MDT2403896.1"/>
    <property type="molecule type" value="Genomic_DNA"/>
</dbReference>
<name>A0AAW8S098_ENTAV</name>
<evidence type="ECO:0000313" key="3">
    <source>
        <dbReference type="Proteomes" id="UP001260773"/>
    </source>
</evidence>
<evidence type="ECO:0000313" key="2">
    <source>
        <dbReference type="EMBL" id="MDT2403896.1"/>
    </source>
</evidence>
<organism evidence="2 3">
    <name type="scientific">Enterococcus avium</name>
    <name type="common">Streptococcus avium</name>
    <dbReference type="NCBI Taxonomy" id="33945"/>
    <lineage>
        <taxon>Bacteria</taxon>
        <taxon>Bacillati</taxon>
        <taxon>Bacillota</taxon>
        <taxon>Bacilli</taxon>
        <taxon>Lactobacillales</taxon>
        <taxon>Enterococcaceae</taxon>
        <taxon>Enterococcus</taxon>
    </lineage>
</organism>
<dbReference type="InterPro" id="IPR023385">
    <property type="entry name" value="YopX-like_C"/>
</dbReference>
<dbReference type="RefSeq" id="WP_311865563.1">
    <property type="nucleotide sequence ID" value="NZ_JARPWH010000069.1"/>
</dbReference>
<dbReference type="SUPFAM" id="SSF159006">
    <property type="entry name" value="YopX-like"/>
    <property type="match status" value="1"/>
</dbReference>